<keyword evidence="2" id="KW-0285">Flavoprotein</keyword>
<gene>
    <name evidence="6" type="ORF">HK103_001271</name>
    <name evidence="7" type="ORF">HK103_001273</name>
</gene>
<accession>A0AAD5UEF4</accession>
<protein>
    <recommendedName>
        <fullName evidence="5">FAD-binding domain-containing protein</fullName>
    </recommendedName>
</protein>
<dbReference type="GO" id="GO:0016709">
    <property type="term" value="F:oxidoreductase activity, acting on paired donors, with incorporation or reduction of molecular oxygen, NAD(P)H as one donor, and incorporation of one atom of oxygen"/>
    <property type="evidence" value="ECO:0007669"/>
    <property type="project" value="UniProtKB-ARBA"/>
</dbReference>
<dbReference type="Proteomes" id="UP001210925">
    <property type="component" value="Unassembled WGS sequence"/>
</dbReference>
<evidence type="ECO:0000313" key="6">
    <source>
        <dbReference type="EMBL" id="KAJ3252771.1"/>
    </source>
</evidence>
<dbReference type="EMBL" id="JADGKB010000130">
    <property type="protein sequence ID" value="KAJ3252773.1"/>
    <property type="molecule type" value="Genomic_DNA"/>
</dbReference>
<evidence type="ECO:0000256" key="4">
    <source>
        <dbReference type="ARBA" id="ARBA00023002"/>
    </source>
</evidence>
<dbReference type="EMBL" id="JADGKB010000130">
    <property type="protein sequence ID" value="KAJ3252771.1"/>
    <property type="molecule type" value="Genomic_DNA"/>
</dbReference>
<evidence type="ECO:0000256" key="1">
    <source>
        <dbReference type="ARBA" id="ARBA00001974"/>
    </source>
</evidence>
<dbReference type="SUPFAM" id="SSF51905">
    <property type="entry name" value="FAD/NAD(P)-binding domain"/>
    <property type="match status" value="1"/>
</dbReference>
<dbReference type="PRINTS" id="PR00420">
    <property type="entry name" value="RNGMNOXGNASE"/>
</dbReference>
<dbReference type="Pfam" id="PF01494">
    <property type="entry name" value="FAD_binding_3"/>
    <property type="match status" value="1"/>
</dbReference>
<dbReference type="PANTHER" id="PTHR43004">
    <property type="entry name" value="TRK SYSTEM POTASSIUM UPTAKE PROTEIN"/>
    <property type="match status" value="1"/>
</dbReference>
<dbReference type="Gene3D" id="3.30.70.2450">
    <property type="match status" value="1"/>
</dbReference>
<keyword evidence="3" id="KW-0274">FAD</keyword>
<name>A0AAD5UEF4_9FUNG</name>
<evidence type="ECO:0000313" key="8">
    <source>
        <dbReference type="Proteomes" id="UP001210925"/>
    </source>
</evidence>
<keyword evidence="4" id="KW-0560">Oxidoreductase</keyword>
<dbReference type="AlphaFoldDB" id="A0AAD5UEF4"/>
<dbReference type="PANTHER" id="PTHR43004:SF19">
    <property type="entry name" value="BINDING MONOOXYGENASE, PUTATIVE (JCVI)-RELATED"/>
    <property type="match status" value="1"/>
</dbReference>
<reference evidence="6" key="1">
    <citation type="submission" date="2020-05" db="EMBL/GenBank/DDBJ databases">
        <title>Phylogenomic resolution of chytrid fungi.</title>
        <authorList>
            <person name="Stajich J.E."/>
            <person name="Amses K."/>
            <person name="Simmons R."/>
            <person name="Seto K."/>
            <person name="Myers J."/>
            <person name="Bonds A."/>
            <person name="Quandt C.A."/>
            <person name="Barry K."/>
            <person name="Liu P."/>
            <person name="Grigoriev I."/>
            <person name="Longcore J.E."/>
            <person name="James T.Y."/>
        </authorList>
    </citation>
    <scope>NUCLEOTIDE SEQUENCE</scope>
    <source>
        <strain evidence="6">PLAUS21</strain>
    </source>
</reference>
<evidence type="ECO:0000256" key="2">
    <source>
        <dbReference type="ARBA" id="ARBA00022630"/>
    </source>
</evidence>
<dbReference type="InterPro" id="IPR050641">
    <property type="entry name" value="RIFMO-like"/>
</dbReference>
<evidence type="ECO:0000256" key="3">
    <source>
        <dbReference type="ARBA" id="ARBA00022827"/>
    </source>
</evidence>
<dbReference type="GO" id="GO:0071949">
    <property type="term" value="F:FAD binding"/>
    <property type="evidence" value="ECO:0007669"/>
    <property type="project" value="InterPro"/>
</dbReference>
<sequence length="526" mass="59193">MEHKSYKCMIVGAGTTGLLCAAEFVRQGVPVSDFVIIDSLKEPHRLARGCSLSPGTIEVLELYGDVAQQVLENAIHWSNIDFYSEGQPIVKLQNSDELAKYSKYSYYCSIDQWKTEYFLTKFLADNGVYVARDISVVQVHDIGDRVQVKLSNEEIVEVDYLIGADGGKSAVRKQMGIDLKGTSLPNGSVYFHCTTEYNHNSTDTLKYFLSNDGLSYFIPLPNDSYCGVIDLTENEEYDYISKDDQNELLPIPDKAIENLIHERMFPGFEFKEVLYTSRFRAHYLLAQQYWNGNRVFLAGDACHMTSPAHGLGLNYGIHDALNLGWKLSMVMKGLAGPKLLNTYDEERHREGEILVKRTLEMQQTFDVKSDFGKAVRNTILKYVAPMLPKEQTKFAAVLNTRYLGSLTVENSGWLSYLYPGKKLLAGDRIPSTLYPTFDSRCNGPSYGYTVLVFCSGKIPFILLDVLKTTKLVSAILYGNETNASQFGVGREAIFLVRPDGFIGYRADSFQIEPCLKYLKANAQSLH</sequence>
<keyword evidence="8" id="KW-1185">Reference proteome</keyword>
<dbReference type="Gene3D" id="3.50.50.60">
    <property type="entry name" value="FAD/NAD(P)-binding domain"/>
    <property type="match status" value="1"/>
</dbReference>
<comment type="cofactor">
    <cofactor evidence="1">
        <name>FAD</name>
        <dbReference type="ChEBI" id="CHEBI:57692"/>
    </cofactor>
</comment>
<proteinExistence type="predicted"/>
<dbReference type="InterPro" id="IPR002938">
    <property type="entry name" value="FAD-bd"/>
</dbReference>
<organism evidence="6 8">
    <name type="scientific">Boothiomyces macroporosus</name>
    <dbReference type="NCBI Taxonomy" id="261099"/>
    <lineage>
        <taxon>Eukaryota</taxon>
        <taxon>Fungi</taxon>
        <taxon>Fungi incertae sedis</taxon>
        <taxon>Chytridiomycota</taxon>
        <taxon>Chytridiomycota incertae sedis</taxon>
        <taxon>Chytridiomycetes</taxon>
        <taxon>Rhizophydiales</taxon>
        <taxon>Terramycetaceae</taxon>
        <taxon>Boothiomyces</taxon>
    </lineage>
</organism>
<dbReference type="InterPro" id="IPR036188">
    <property type="entry name" value="FAD/NAD-bd_sf"/>
</dbReference>
<comment type="caution">
    <text evidence="6">The sequence shown here is derived from an EMBL/GenBank/DDBJ whole genome shotgun (WGS) entry which is preliminary data.</text>
</comment>
<evidence type="ECO:0000313" key="7">
    <source>
        <dbReference type="EMBL" id="KAJ3252773.1"/>
    </source>
</evidence>
<evidence type="ECO:0000259" key="5">
    <source>
        <dbReference type="Pfam" id="PF01494"/>
    </source>
</evidence>
<feature type="domain" description="FAD-binding" evidence="5">
    <location>
        <begin position="7"/>
        <end position="357"/>
    </location>
</feature>